<dbReference type="Pfam" id="PF10677">
    <property type="entry name" value="DUF2490"/>
    <property type="match status" value="1"/>
</dbReference>
<dbReference type="PATRIC" id="fig|1329909.3.peg.1262"/>
<feature type="signal peptide" evidence="1">
    <location>
        <begin position="1"/>
        <end position="27"/>
    </location>
</feature>
<reference evidence="2 3" key="1">
    <citation type="journal article" date="2013" name="Genome Announc.">
        <title>Draft Genome Sequence of Sphingobium quisquiliarum Strain P25T, a Novel Hexachlorocyclohexane (HCH)-Degrading Bacterium Isolated from an HCH Dumpsite.</title>
        <authorList>
            <person name="Kumar Singh A."/>
            <person name="Sangwan N."/>
            <person name="Sharma A."/>
            <person name="Gupta V."/>
            <person name="Khurana J.P."/>
            <person name="Lal R."/>
        </authorList>
    </citation>
    <scope>NUCLEOTIDE SEQUENCE [LARGE SCALE GENOMIC DNA]</scope>
    <source>
        <strain evidence="2 3">P25</strain>
    </source>
</reference>
<evidence type="ECO:0000313" key="3">
    <source>
        <dbReference type="Proteomes" id="UP000015525"/>
    </source>
</evidence>
<gene>
    <name evidence="2" type="ORF">L288_06540</name>
</gene>
<sequence length="221" mass="24400">MPRPLRPRHISGALPLLAAIAAPPATAATEETQAWITESLTIAATPADSISLDLSQRFRRDSSNGEQQTARILLDHRIANGLQIGGGFAFFHSGPEQELRLFQQATVTRGIFLARTRIEQRFFDTADGASWRLRQRVQASLPLGSPKAPVLIAAAELFFHLNRARPGDKTGVAAMRQQIGLRQPLGRSLDAQLLYMRQQSVRDSAPDAVVHVPWLTLNWKI</sequence>
<evidence type="ECO:0000256" key="1">
    <source>
        <dbReference type="SAM" id="SignalP"/>
    </source>
</evidence>
<evidence type="ECO:0000313" key="2">
    <source>
        <dbReference type="EMBL" id="EQB09171.1"/>
    </source>
</evidence>
<dbReference type="InterPro" id="IPR019619">
    <property type="entry name" value="DUF2490"/>
</dbReference>
<protein>
    <recommendedName>
        <fullName evidence="4">DUF2490 domain-containing protein</fullName>
    </recommendedName>
</protein>
<keyword evidence="3" id="KW-1185">Reference proteome</keyword>
<dbReference type="AlphaFoldDB" id="T0GYW5"/>
<proteinExistence type="predicted"/>
<dbReference type="Proteomes" id="UP000015525">
    <property type="component" value="Unassembled WGS sequence"/>
</dbReference>
<comment type="caution">
    <text evidence="2">The sequence shown here is derived from an EMBL/GenBank/DDBJ whole genome shotgun (WGS) entry which is preliminary data.</text>
</comment>
<dbReference type="RefSeq" id="WP_021237602.1">
    <property type="nucleotide sequence ID" value="NZ_ATHO01000055.1"/>
</dbReference>
<organism evidence="2 3">
    <name type="scientific">Sphingobium quisquiliarum P25</name>
    <dbReference type="NCBI Taxonomy" id="1329909"/>
    <lineage>
        <taxon>Bacteria</taxon>
        <taxon>Pseudomonadati</taxon>
        <taxon>Pseudomonadota</taxon>
        <taxon>Alphaproteobacteria</taxon>
        <taxon>Sphingomonadales</taxon>
        <taxon>Sphingomonadaceae</taxon>
        <taxon>Sphingobium</taxon>
    </lineage>
</organism>
<dbReference type="EMBL" id="ATHO01000055">
    <property type="protein sequence ID" value="EQB09171.1"/>
    <property type="molecule type" value="Genomic_DNA"/>
</dbReference>
<accession>T0GYW5</accession>
<name>T0GYW5_9SPHN</name>
<keyword evidence="1" id="KW-0732">Signal</keyword>
<evidence type="ECO:0008006" key="4">
    <source>
        <dbReference type="Google" id="ProtNLM"/>
    </source>
</evidence>
<feature type="chain" id="PRO_5004564177" description="DUF2490 domain-containing protein" evidence="1">
    <location>
        <begin position="28"/>
        <end position="221"/>
    </location>
</feature>